<keyword evidence="3" id="KW-1185">Reference proteome</keyword>
<proteinExistence type="predicted"/>
<gene>
    <name evidence="2" type="ORF">Pla144_47250</name>
</gene>
<dbReference type="EMBL" id="SJPS01000011">
    <property type="protein sequence ID" value="TWU21315.1"/>
    <property type="molecule type" value="Genomic_DNA"/>
</dbReference>
<dbReference type="AlphaFoldDB" id="A0A5C6CB47"/>
<reference evidence="2 3" key="1">
    <citation type="submission" date="2019-02" db="EMBL/GenBank/DDBJ databases">
        <title>Deep-cultivation of Planctomycetes and their phenomic and genomic characterization uncovers novel biology.</title>
        <authorList>
            <person name="Wiegand S."/>
            <person name="Jogler M."/>
            <person name="Boedeker C."/>
            <person name="Pinto D."/>
            <person name="Vollmers J."/>
            <person name="Rivas-Marin E."/>
            <person name="Kohn T."/>
            <person name="Peeters S.H."/>
            <person name="Heuer A."/>
            <person name="Rast P."/>
            <person name="Oberbeckmann S."/>
            <person name="Bunk B."/>
            <person name="Jeske O."/>
            <person name="Meyerdierks A."/>
            <person name="Storesund J.E."/>
            <person name="Kallscheuer N."/>
            <person name="Luecker S."/>
            <person name="Lage O.M."/>
            <person name="Pohl T."/>
            <person name="Merkel B.J."/>
            <person name="Hornburger P."/>
            <person name="Mueller R.-W."/>
            <person name="Bruemmer F."/>
            <person name="Labrenz M."/>
            <person name="Spormann A.M."/>
            <person name="Op Den Camp H."/>
            <person name="Overmann J."/>
            <person name="Amann R."/>
            <person name="Jetten M.S.M."/>
            <person name="Mascher T."/>
            <person name="Medema M.H."/>
            <person name="Devos D.P."/>
            <person name="Kaster A.-K."/>
            <person name="Ovreas L."/>
            <person name="Rohde M."/>
            <person name="Galperin M.Y."/>
            <person name="Jogler C."/>
        </authorList>
    </citation>
    <scope>NUCLEOTIDE SEQUENCE [LARGE SCALE GENOMIC DNA]</scope>
    <source>
        <strain evidence="2 3">Pla144</strain>
    </source>
</reference>
<feature type="transmembrane region" description="Helical" evidence="1">
    <location>
        <begin position="48"/>
        <end position="69"/>
    </location>
</feature>
<evidence type="ECO:0000313" key="2">
    <source>
        <dbReference type="EMBL" id="TWU21315.1"/>
    </source>
</evidence>
<dbReference type="RefSeq" id="WP_146452950.1">
    <property type="nucleotide sequence ID" value="NZ_SJPS01000011.1"/>
</dbReference>
<name>A0A5C6CB47_9BACT</name>
<sequence>MEMKWPNVAAFALAIIAFFTAVNMHEDISAFFGMMRHLGSNSSISNRTHGLMAFGLILVALMGVLRILLNSQNRKP</sequence>
<keyword evidence="1" id="KW-1133">Transmembrane helix</keyword>
<keyword evidence="1" id="KW-0472">Membrane</keyword>
<accession>A0A5C6CB47</accession>
<protein>
    <submittedName>
        <fullName evidence="2">Uncharacterized protein</fullName>
    </submittedName>
</protein>
<evidence type="ECO:0000256" key="1">
    <source>
        <dbReference type="SAM" id="Phobius"/>
    </source>
</evidence>
<keyword evidence="1" id="KW-0812">Transmembrane</keyword>
<evidence type="ECO:0000313" key="3">
    <source>
        <dbReference type="Proteomes" id="UP000318437"/>
    </source>
</evidence>
<organism evidence="2 3">
    <name type="scientific">Bythopirellula polymerisocia</name>
    <dbReference type="NCBI Taxonomy" id="2528003"/>
    <lineage>
        <taxon>Bacteria</taxon>
        <taxon>Pseudomonadati</taxon>
        <taxon>Planctomycetota</taxon>
        <taxon>Planctomycetia</taxon>
        <taxon>Pirellulales</taxon>
        <taxon>Lacipirellulaceae</taxon>
        <taxon>Bythopirellula</taxon>
    </lineage>
</organism>
<dbReference type="Proteomes" id="UP000318437">
    <property type="component" value="Unassembled WGS sequence"/>
</dbReference>
<comment type="caution">
    <text evidence="2">The sequence shown here is derived from an EMBL/GenBank/DDBJ whole genome shotgun (WGS) entry which is preliminary data.</text>
</comment>